<dbReference type="Proteomes" id="UP001396334">
    <property type="component" value="Unassembled WGS sequence"/>
</dbReference>
<protein>
    <submittedName>
        <fullName evidence="2">Uncharacterized protein</fullName>
    </submittedName>
</protein>
<gene>
    <name evidence="2" type="ORF">V6N11_084361</name>
</gene>
<organism evidence="2 3">
    <name type="scientific">Hibiscus sabdariffa</name>
    <name type="common">roselle</name>
    <dbReference type="NCBI Taxonomy" id="183260"/>
    <lineage>
        <taxon>Eukaryota</taxon>
        <taxon>Viridiplantae</taxon>
        <taxon>Streptophyta</taxon>
        <taxon>Embryophyta</taxon>
        <taxon>Tracheophyta</taxon>
        <taxon>Spermatophyta</taxon>
        <taxon>Magnoliopsida</taxon>
        <taxon>eudicotyledons</taxon>
        <taxon>Gunneridae</taxon>
        <taxon>Pentapetalae</taxon>
        <taxon>rosids</taxon>
        <taxon>malvids</taxon>
        <taxon>Malvales</taxon>
        <taxon>Malvaceae</taxon>
        <taxon>Malvoideae</taxon>
        <taxon>Hibiscus</taxon>
    </lineage>
</organism>
<name>A0ABR2QT25_9ROSI</name>
<sequence>MGGFPSDTEVAKGATHEQCKAITTRSGKSLNTPREDQGIPLNSEEVDHATAATPKTRLPKTDTLEDTRSPPPFPQMLKKQKHEHQFNKFLDILKHIHINMSLVEALQQCLAMPNSSRTWCLEKP</sequence>
<feature type="compositionally biased region" description="Basic and acidic residues" evidence="1">
    <location>
        <begin position="59"/>
        <end position="68"/>
    </location>
</feature>
<accession>A0ABR2QT25</accession>
<reference evidence="2 3" key="1">
    <citation type="journal article" date="2024" name="G3 (Bethesda)">
        <title>Genome assembly of Hibiscus sabdariffa L. provides insights into metabolisms of medicinal natural products.</title>
        <authorList>
            <person name="Kim T."/>
        </authorList>
    </citation>
    <scope>NUCLEOTIDE SEQUENCE [LARGE SCALE GENOMIC DNA]</scope>
    <source>
        <strain evidence="2">TK-2024</strain>
        <tissue evidence="2">Old leaves</tissue>
    </source>
</reference>
<evidence type="ECO:0000313" key="3">
    <source>
        <dbReference type="Proteomes" id="UP001396334"/>
    </source>
</evidence>
<feature type="compositionally biased region" description="Polar residues" evidence="1">
    <location>
        <begin position="21"/>
        <end position="32"/>
    </location>
</feature>
<evidence type="ECO:0000256" key="1">
    <source>
        <dbReference type="SAM" id="MobiDB-lite"/>
    </source>
</evidence>
<proteinExistence type="predicted"/>
<keyword evidence="3" id="KW-1185">Reference proteome</keyword>
<comment type="caution">
    <text evidence="2">The sequence shown here is derived from an EMBL/GenBank/DDBJ whole genome shotgun (WGS) entry which is preliminary data.</text>
</comment>
<evidence type="ECO:0000313" key="2">
    <source>
        <dbReference type="EMBL" id="KAK9003729.1"/>
    </source>
</evidence>
<dbReference type="EMBL" id="JBBPBN010000033">
    <property type="protein sequence ID" value="KAK9003729.1"/>
    <property type="molecule type" value="Genomic_DNA"/>
</dbReference>
<feature type="region of interest" description="Disordered" evidence="1">
    <location>
        <begin position="1"/>
        <end position="81"/>
    </location>
</feature>